<proteinExistence type="predicted"/>
<accession>A0AAN9ZGF3</accession>
<keyword evidence="3" id="KW-1185">Reference proteome</keyword>
<feature type="region of interest" description="Disordered" evidence="1">
    <location>
        <begin position="40"/>
        <end position="101"/>
    </location>
</feature>
<name>A0AAN9ZGF3_9ORTH</name>
<feature type="compositionally biased region" description="Low complexity" evidence="1">
    <location>
        <begin position="83"/>
        <end position="97"/>
    </location>
</feature>
<feature type="region of interest" description="Disordered" evidence="1">
    <location>
        <begin position="115"/>
        <end position="143"/>
    </location>
</feature>
<protein>
    <submittedName>
        <fullName evidence="2">Uncharacterized protein</fullName>
    </submittedName>
</protein>
<evidence type="ECO:0000313" key="3">
    <source>
        <dbReference type="Proteomes" id="UP001378592"/>
    </source>
</evidence>
<dbReference type="Proteomes" id="UP001378592">
    <property type="component" value="Unassembled WGS sequence"/>
</dbReference>
<dbReference type="EMBL" id="JAZDUA010000021">
    <property type="protein sequence ID" value="KAK7872655.1"/>
    <property type="molecule type" value="Genomic_DNA"/>
</dbReference>
<organism evidence="2 3">
    <name type="scientific">Gryllus longicercus</name>
    <dbReference type="NCBI Taxonomy" id="2509291"/>
    <lineage>
        <taxon>Eukaryota</taxon>
        <taxon>Metazoa</taxon>
        <taxon>Ecdysozoa</taxon>
        <taxon>Arthropoda</taxon>
        <taxon>Hexapoda</taxon>
        <taxon>Insecta</taxon>
        <taxon>Pterygota</taxon>
        <taxon>Neoptera</taxon>
        <taxon>Polyneoptera</taxon>
        <taxon>Orthoptera</taxon>
        <taxon>Ensifera</taxon>
        <taxon>Gryllidea</taxon>
        <taxon>Grylloidea</taxon>
        <taxon>Gryllidae</taxon>
        <taxon>Gryllinae</taxon>
        <taxon>Gryllus</taxon>
    </lineage>
</organism>
<comment type="caution">
    <text evidence="2">The sequence shown here is derived from an EMBL/GenBank/DDBJ whole genome shotgun (WGS) entry which is preliminary data.</text>
</comment>
<evidence type="ECO:0000313" key="2">
    <source>
        <dbReference type="EMBL" id="KAK7872655.1"/>
    </source>
</evidence>
<sequence length="143" mass="14198">MTESMLAGCESLVSHLTHSSDLDHTGLSLKIKQEPYTLTDASSPLHVGGYGHADAPVPPASPLTSIKAESSGLAPPPPPPPLASSASVAQPQAPLAPRGLDHRYSALTLDDAAAAAAAATAVAAPPPQPSDVDKGAGASAVSR</sequence>
<gene>
    <name evidence="2" type="ORF">R5R35_002651</name>
</gene>
<dbReference type="AlphaFoldDB" id="A0AAN9ZGF3"/>
<reference evidence="2 3" key="1">
    <citation type="submission" date="2024-03" db="EMBL/GenBank/DDBJ databases">
        <title>The genome assembly and annotation of the cricket Gryllus longicercus Weissman &amp; Gray.</title>
        <authorList>
            <person name="Szrajer S."/>
            <person name="Gray D."/>
            <person name="Ylla G."/>
        </authorList>
    </citation>
    <scope>NUCLEOTIDE SEQUENCE [LARGE SCALE GENOMIC DNA]</scope>
    <source>
        <strain evidence="2">DAG 2021-001</strain>
        <tissue evidence="2">Whole body minus gut</tissue>
    </source>
</reference>
<evidence type="ECO:0000256" key="1">
    <source>
        <dbReference type="SAM" id="MobiDB-lite"/>
    </source>
</evidence>